<keyword evidence="4" id="KW-0539">Nucleus</keyword>
<evidence type="ECO:0000256" key="3">
    <source>
        <dbReference type="ARBA" id="ARBA00023163"/>
    </source>
</evidence>
<dbReference type="Gramene" id="PNT69288">
    <property type="protein sequence ID" value="PNT69288"/>
    <property type="gene ID" value="BRADI_3g52807v3"/>
</dbReference>
<dbReference type="EMBL" id="CM000882">
    <property type="protein sequence ID" value="KQK00946.1"/>
    <property type="molecule type" value="Genomic_DNA"/>
</dbReference>
<dbReference type="Gramene" id="KQK00947">
    <property type="protein sequence ID" value="KQK00947"/>
    <property type="gene ID" value="BRADI_3g52807v3"/>
</dbReference>
<keyword evidence="2" id="KW-0805">Transcription regulation</keyword>
<dbReference type="EMBL" id="CM000882">
    <property type="protein sequence ID" value="PNT69287.1"/>
    <property type="molecule type" value="Genomic_DNA"/>
</dbReference>
<dbReference type="OMA" id="AIYDEDT"/>
<gene>
    <name evidence="8" type="primary">LOC100823169</name>
    <name evidence="7" type="ORF">BRADI_3g52807v3</name>
</gene>
<evidence type="ECO:0000313" key="9">
    <source>
        <dbReference type="Proteomes" id="UP000008810"/>
    </source>
</evidence>
<dbReference type="STRING" id="15368.I1ID14"/>
<reference evidence="8" key="3">
    <citation type="submission" date="2018-08" db="UniProtKB">
        <authorList>
            <consortium name="EnsemblPlants"/>
        </authorList>
    </citation>
    <scope>IDENTIFICATION</scope>
    <source>
        <strain evidence="8">cv. Bd21</strain>
    </source>
</reference>
<dbReference type="EnsemblPlants" id="KQK00946">
    <property type="protein sequence ID" value="KQK00946"/>
    <property type="gene ID" value="BRADI_3g52807v3"/>
</dbReference>
<feature type="compositionally biased region" description="Low complexity" evidence="5">
    <location>
        <begin position="66"/>
        <end position="84"/>
    </location>
</feature>
<evidence type="ECO:0000259" key="6">
    <source>
        <dbReference type="PROSITE" id="PS51293"/>
    </source>
</evidence>
<dbReference type="EnsemblPlants" id="KQK00947">
    <property type="protein sequence ID" value="KQK00947"/>
    <property type="gene ID" value="BRADI_3g52807v3"/>
</dbReference>
<keyword evidence="9" id="KW-1185">Reference proteome</keyword>
<dbReference type="EMBL" id="CM000882">
    <property type="protein sequence ID" value="KQK00947.1"/>
    <property type="molecule type" value="Genomic_DNA"/>
</dbReference>
<name>I1ID14_BRADI</name>
<evidence type="ECO:0000313" key="7">
    <source>
        <dbReference type="EMBL" id="KQK00946.1"/>
    </source>
</evidence>
<evidence type="ECO:0000256" key="2">
    <source>
        <dbReference type="ARBA" id="ARBA00023015"/>
    </source>
</evidence>
<dbReference type="PANTHER" id="PTHR43952">
    <property type="entry name" value="MYB FAMILY TRANSCRIPTION FACTOR-RELATED"/>
    <property type="match status" value="1"/>
</dbReference>
<dbReference type="SUPFAM" id="SSF46689">
    <property type="entry name" value="Homeodomain-like"/>
    <property type="match status" value="1"/>
</dbReference>
<dbReference type="InterPro" id="IPR001005">
    <property type="entry name" value="SANT/Myb"/>
</dbReference>
<dbReference type="RefSeq" id="XP_003570194.1">
    <property type="nucleotide sequence ID" value="XM_003570146.4"/>
</dbReference>
<protein>
    <recommendedName>
        <fullName evidence="6">SANT domain-containing protein</fullName>
    </recommendedName>
</protein>
<dbReference type="SMART" id="SM00717">
    <property type="entry name" value="SANT"/>
    <property type="match status" value="1"/>
</dbReference>
<dbReference type="EnsemblPlants" id="PNT69287">
    <property type="protein sequence ID" value="PNT69287"/>
    <property type="gene ID" value="BRADI_3g52807v3"/>
</dbReference>
<dbReference type="HOGENOM" id="CLU_137624_2_1_1"/>
<dbReference type="EnsemblPlants" id="PNT69288">
    <property type="protein sequence ID" value="PNT69288"/>
    <property type="gene ID" value="BRADI_3g52807v3"/>
</dbReference>
<evidence type="ECO:0000256" key="5">
    <source>
        <dbReference type="SAM" id="MobiDB-lite"/>
    </source>
</evidence>
<dbReference type="OrthoDB" id="118550at2759"/>
<dbReference type="InterPro" id="IPR017884">
    <property type="entry name" value="SANT_dom"/>
</dbReference>
<dbReference type="GO" id="GO:0005634">
    <property type="term" value="C:nucleus"/>
    <property type="evidence" value="ECO:0007669"/>
    <property type="project" value="UniProtKB-SubCell"/>
</dbReference>
<feature type="region of interest" description="Disordered" evidence="5">
    <location>
        <begin position="51"/>
        <end position="97"/>
    </location>
</feature>
<dbReference type="Gene3D" id="1.10.10.60">
    <property type="entry name" value="Homeodomain-like"/>
    <property type="match status" value="1"/>
</dbReference>
<reference evidence="7 8" key="1">
    <citation type="journal article" date="2010" name="Nature">
        <title>Genome sequencing and analysis of the model grass Brachypodium distachyon.</title>
        <authorList>
            <consortium name="International Brachypodium Initiative"/>
        </authorList>
    </citation>
    <scope>NUCLEOTIDE SEQUENCE [LARGE SCALE GENOMIC DNA]</scope>
    <source>
        <strain evidence="7 8">Bd21</strain>
    </source>
</reference>
<dbReference type="CDD" id="cd00167">
    <property type="entry name" value="SANT"/>
    <property type="match status" value="1"/>
</dbReference>
<dbReference type="eggNOG" id="KOG0724">
    <property type="taxonomic scope" value="Eukaryota"/>
</dbReference>
<accession>I1ID14</accession>
<dbReference type="Proteomes" id="UP000008810">
    <property type="component" value="Chromosome 3"/>
</dbReference>
<dbReference type="PROSITE" id="PS51293">
    <property type="entry name" value="SANT"/>
    <property type="match status" value="1"/>
</dbReference>
<dbReference type="Gramene" id="PNT69287">
    <property type="protein sequence ID" value="PNT69287"/>
    <property type="gene ID" value="BRADI_3g52807v3"/>
</dbReference>
<dbReference type="InterPro" id="IPR044636">
    <property type="entry name" value="RADIALIS-like"/>
</dbReference>
<evidence type="ECO:0000256" key="4">
    <source>
        <dbReference type="ARBA" id="ARBA00023242"/>
    </source>
</evidence>
<dbReference type="Gramene" id="KQK00946">
    <property type="protein sequence ID" value="KQK00946"/>
    <property type="gene ID" value="BRADI_3g52807v3"/>
</dbReference>
<dbReference type="EMBL" id="CM000882">
    <property type="protein sequence ID" value="PNT69288.1"/>
    <property type="molecule type" value="Genomic_DNA"/>
</dbReference>
<organism evidence="7">
    <name type="scientific">Brachypodium distachyon</name>
    <name type="common">Purple false brome</name>
    <name type="synonym">Trachynia distachya</name>
    <dbReference type="NCBI Taxonomy" id="15368"/>
    <lineage>
        <taxon>Eukaryota</taxon>
        <taxon>Viridiplantae</taxon>
        <taxon>Streptophyta</taxon>
        <taxon>Embryophyta</taxon>
        <taxon>Tracheophyta</taxon>
        <taxon>Spermatophyta</taxon>
        <taxon>Magnoliopsida</taxon>
        <taxon>Liliopsida</taxon>
        <taxon>Poales</taxon>
        <taxon>Poaceae</taxon>
        <taxon>BOP clade</taxon>
        <taxon>Pooideae</taxon>
        <taxon>Stipodae</taxon>
        <taxon>Brachypodieae</taxon>
        <taxon>Brachypodium</taxon>
    </lineage>
</organism>
<dbReference type="InterPro" id="IPR009057">
    <property type="entry name" value="Homeodomain-like_sf"/>
</dbReference>
<dbReference type="FunFam" id="1.10.10.60:FF:000154">
    <property type="entry name" value="Transcription factor SRM1"/>
    <property type="match status" value="1"/>
</dbReference>
<feature type="domain" description="SANT" evidence="6">
    <location>
        <begin position="1"/>
        <end position="56"/>
    </location>
</feature>
<proteinExistence type="predicted"/>
<dbReference type="GO" id="GO:0003700">
    <property type="term" value="F:DNA-binding transcription factor activity"/>
    <property type="evidence" value="ECO:0007669"/>
    <property type="project" value="InterPro"/>
</dbReference>
<evidence type="ECO:0000256" key="1">
    <source>
        <dbReference type="ARBA" id="ARBA00004123"/>
    </source>
</evidence>
<sequence>MSQSWTKRQNALFESALAVFEKDTADRWQNVARAVGDGKSAEDVKRHYEELEKDVEDMESAGGRQGSDNSVSGASSSNSNSWGSANEDRRGRNLNLQ</sequence>
<dbReference type="GeneID" id="100823169"/>
<comment type="subcellular location">
    <subcellularLocation>
        <location evidence="1">Nucleus</location>
    </subcellularLocation>
</comment>
<dbReference type="KEGG" id="bdi:100823169"/>
<dbReference type="AlphaFoldDB" id="I1ID14"/>
<dbReference type="PANTHER" id="PTHR43952:SF61">
    <property type="entry name" value="OS12G0522516 PROTEIN"/>
    <property type="match status" value="1"/>
</dbReference>
<evidence type="ECO:0000313" key="8">
    <source>
        <dbReference type="EnsemblPlants" id="KQK00946"/>
    </source>
</evidence>
<reference evidence="7" key="2">
    <citation type="submission" date="2017-06" db="EMBL/GenBank/DDBJ databases">
        <title>WGS assembly of Brachypodium distachyon.</title>
        <authorList>
            <consortium name="The International Brachypodium Initiative"/>
            <person name="Lucas S."/>
            <person name="Harmon-Smith M."/>
            <person name="Lail K."/>
            <person name="Tice H."/>
            <person name="Grimwood J."/>
            <person name="Bruce D."/>
            <person name="Barry K."/>
            <person name="Shu S."/>
            <person name="Lindquist E."/>
            <person name="Wang M."/>
            <person name="Pitluck S."/>
            <person name="Vogel J.P."/>
            <person name="Garvin D.F."/>
            <person name="Mockler T.C."/>
            <person name="Schmutz J."/>
            <person name="Rokhsar D."/>
            <person name="Bevan M.W."/>
        </authorList>
    </citation>
    <scope>NUCLEOTIDE SEQUENCE</scope>
    <source>
        <strain evidence="7">Bd21</strain>
    </source>
</reference>
<keyword evidence="3" id="KW-0804">Transcription</keyword>